<keyword evidence="2" id="KW-1133">Transmembrane helix</keyword>
<reference evidence="4 5" key="1">
    <citation type="submission" date="2019-01" db="EMBL/GenBank/DDBJ databases">
        <authorList>
            <person name="Ferrante I. M."/>
        </authorList>
    </citation>
    <scope>NUCLEOTIDE SEQUENCE [LARGE SCALE GENOMIC DNA]</scope>
    <source>
        <strain evidence="4 5">B856</strain>
    </source>
</reference>
<keyword evidence="2" id="KW-0812">Transmembrane</keyword>
<dbReference type="PROSITE" id="PS51384">
    <property type="entry name" value="FAD_FR"/>
    <property type="match status" value="1"/>
</dbReference>
<dbReference type="SUPFAM" id="SSF63380">
    <property type="entry name" value="Riboflavin synthase domain-like"/>
    <property type="match status" value="1"/>
</dbReference>
<dbReference type="Gene3D" id="3.40.50.80">
    <property type="entry name" value="Nucleotide-binding domain of ferredoxin-NADP reductase (FNR) module"/>
    <property type="match status" value="2"/>
</dbReference>
<keyword evidence="1" id="KW-0560">Oxidoreductase</keyword>
<feature type="transmembrane region" description="Helical" evidence="2">
    <location>
        <begin position="288"/>
        <end position="313"/>
    </location>
</feature>
<dbReference type="InterPro" id="IPR017938">
    <property type="entry name" value="Riboflavin_synthase-like_b-brl"/>
</dbReference>
<feature type="domain" description="FAD-binding FR-type" evidence="3">
    <location>
        <begin position="60"/>
        <end position="173"/>
    </location>
</feature>
<evidence type="ECO:0000313" key="4">
    <source>
        <dbReference type="EMBL" id="VEU38177.1"/>
    </source>
</evidence>
<accession>A0A448Z7Z9</accession>
<evidence type="ECO:0000313" key="5">
    <source>
        <dbReference type="Proteomes" id="UP000291116"/>
    </source>
</evidence>
<dbReference type="GO" id="GO:0005886">
    <property type="term" value="C:plasma membrane"/>
    <property type="evidence" value="ECO:0007669"/>
    <property type="project" value="TreeGrafter"/>
</dbReference>
<gene>
    <name evidence="4" type="ORF">PSNMU_V1.4_AUG-EV-PASAV3_0049940</name>
</gene>
<evidence type="ECO:0000256" key="2">
    <source>
        <dbReference type="SAM" id="Phobius"/>
    </source>
</evidence>
<organism evidence="4 5">
    <name type="scientific">Pseudo-nitzschia multistriata</name>
    <dbReference type="NCBI Taxonomy" id="183589"/>
    <lineage>
        <taxon>Eukaryota</taxon>
        <taxon>Sar</taxon>
        <taxon>Stramenopiles</taxon>
        <taxon>Ochrophyta</taxon>
        <taxon>Bacillariophyta</taxon>
        <taxon>Bacillariophyceae</taxon>
        <taxon>Bacillariophycidae</taxon>
        <taxon>Bacillariales</taxon>
        <taxon>Bacillariaceae</taxon>
        <taxon>Pseudo-nitzschia</taxon>
    </lineage>
</organism>
<dbReference type="EMBL" id="CAACVS010000158">
    <property type="protein sequence ID" value="VEU38177.1"/>
    <property type="molecule type" value="Genomic_DNA"/>
</dbReference>
<dbReference type="InterPro" id="IPR013112">
    <property type="entry name" value="FAD-bd_8"/>
</dbReference>
<dbReference type="InterPro" id="IPR050369">
    <property type="entry name" value="RBOH/FRE"/>
</dbReference>
<dbReference type="CDD" id="cd06186">
    <property type="entry name" value="NOX_Duox_like_FAD_NADP"/>
    <property type="match status" value="1"/>
</dbReference>
<feature type="transmembrane region" description="Helical" evidence="2">
    <location>
        <begin position="325"/>
        <end position="344"/>
    </location>
</feature>
<dbReference type="PANTHER" id="PTHR11972">
    <property type="entry name" value="NADPH OXIDASE"/>
    <property type="match status" value="1"/>
</dbReference>
<dbReference type="SUPFAM" id="SSF52343">
    <property type="entry name" value="Ferredoxin reductase-like, C-terminal NADP-linked domain"/>
    <property type="match status" value="1"/>
</dbReference>
<dbReference type="AlphaFoldDB" id="A0A448Z7Z9"/>
<sequence length="632" mass="72630">MSYEVFYALHHVVFLMYIITIAHTLDMEQRSGRKERSQTFKWFSSTLLYYFCDRMAMYMNHRYYTKLVSSSVVWGKKGSKLIILKLQRPVLFEFKAGQYAYLRISTINNEWHPFSIASRPDSSNLEFYIEVHEGKTWTKHLWNLFDDEVTSGSFDVASLKIEVMGPYGSSLSRGQNYSHTLAIGAGTGVVPILSMYKEHMHKLFRLDPKKFFIELNSSERRQRRIEQAEQAQTGSLAQKIFRVLNGKYSLLRNHKTILTSGSSYDADNLQEDDHETIYKSATAATLPIYGSVVLSSLPVLGVALFALMISWSTIPIEIYPSMAMILKYFTIAFQTCFALVSIFFWNADGILAYVDVVFVVISPFADWYWIEVCSDFQKLLPSDITLFSILIWYMIGRFWVKAVSPNQSVRYRVTKHVQSSQVDQLKFLWITRSASQVSEILPDILMLWDLLVVKWGIENAQKVCKITIHVTDPNELSCALLRKEYENSEFFRNGGIIFRRPNLRRVIEDHTIELINSRVNSHSLLAFCGSPSLSNEIEYNKISNDVITAMTGHSQSHMMDFVSESYGGKKAASSNKKRKKGDTLSLEIDHDDEDGVEVQLLTSRKNLSYYSNESCLDCLSFMDIQKSFEISV</sequence>
<evidence type="ECO:0000256" key="1">
    <source>
        <dbReference type="ARBA" id="ARBA00023002"/>
    </source>
</evidence>
<feature type="transmembrane region" description="Helical" evidence="2">
    <location>
        <begin position="350"/>
        <end position="370"/>
    </location>
</feature>
<feature type="transmembrane region" description="Helical" evidence="2">
    <location>
        <begin position="6"/>
        <end position="25"/>
    </location>
</feature>
<keyword evidence="2" id="KW-0472">Membrane</keyword>
<dbReference type="InterPro" id="IPR039261">
    <property type="entry name" value="FNR_nucleotide-bd"/>
</dbReference>
<dbReference type="GO" id="GO:0016175">
    <property type="term" value="F:superoxide-generating NAD(P)H oxidase activity"/>
    <property type="evidence" value="ECO:0007669"/>
    <property type="project" value="TreeGrafter"/>
</dbReference>
<dbReference type="Pfam" id="PF08022">
    <property type="entry name" value="FAD_binding_8"/>
    <property type="match status" value="1"/>
</dbReference>
<name>A0A448Z7Z9_9STRA</name>
<dbReference type="PANTHER" id="PTHR11972:SF69">
    <property type="entry name" value="FERRIC REDUCTION OXIDASE 6-RELATED"/>
    <property type="match status" value="1"/>
</dbReference>
<keyword evidence="5" id="KW-1185">Reference proteome</keyword>
<dbReference type="OrthoDB" id="43484at2759"/>
<evidence type="ECO:0000259" key="3">
    <source>
        <dbReference type="PROSITE" id="PS51384"/>
    </source>
</evidence>
<dbReference type="Gene3D" id="2.40.30.10">
    <property type="entry name" value="Translation factors"/>
    <property type="match status" value="1"/>
</dbReference>
<proteinExistence type="predicted"/>
<dbReference type="InterPro" id="IPR017927">
    <property type="entry name" value="FAD-bd_FR_type"/>
</dbReference>
<protein>
    <recommendedName>
        <fullName evidence="3">FAD-binding FR-type domain-containing protein</fullName>
    </recommendedName>
</protein>
<feature type="transmembrane region" description="Helical" evidence="2">
    <location>
        <begin position="382"/>
        <end position="400"/>
    </location>
</feature>
<dbReference type="Proteomes" id="UP000291116">
    <property type="component" value="Unassembled WGS sequence"/>
</dbReference>